<feature type="compositionally biased region" description="Basic and acidic residues" evidence="1">
    <location>
        <begin position="1"/>
        <end position="10"/>
    </location>
</feature>
<dbReference type="AlphaFoldDB" id="A0A1A7BG02"/>
<sequence length="37" mass="3756">MAFRIGRMDHGNALPALTGSGDSGEVAAHDSSGKWGV</sequence>
<evidence type="ECO:0000256" key="1">
    <source>
        <dbReference type="SAM" id="MobiDB-lite"/>
    </source>
</evidence>
<protein>
    <submittedName>
        <fullName evidence="2">Uncharacterized protein</fullName>
    </submittedName>
</protein>
<evidence type="ECO:0000313" key="3">
    <source>
        <dbReference type="Proteomes" id="UP000092484"/>
    </source>
</evidence>
<dbReference type="Proteomes" id="UP000092484">
    <property type="component" value="Unassembled WGS sequence"/>
</dbReference>
<evidence type="ECO:0000313" key="2">
    <source>
        <dbReference type="EMBL" id="OBV11463.1"/>
    </source>
</evidence>
<feature type="region of interest" description="Disordered" evidence="1">
    <location>
        <begin position="1"/>
        <end position="37"/>
    </location>
</feature>
<organism evidence="2 3">
    <name type="scientific">Erythrobacter dokdonensis DSW-74</name>
    <dbReference type="NCBI Taxonomy" id="1300349"/>
    <lineage>
        <taxon>Bacteria</taxon>
        <taxon>Pseudomonadati</taxon>
        <taxon>Pseudomonadota</taxon>
        <taxon>Alphaproteobacteria</taxon>
        <taxon>Sphingomonadales</taxon>
        <taxon>Erythrobacteraceae</taxon>
        <taxon>Erythrobacter/Porphyrobacter group</taxon>
        <taxon>Erythrobacter</taxon>
    </lineage>
</organism>
<dbReference type="EMBL" id="LZYB01000002">
    <property type="protein sequence ID" value="OBV11463.1"/>
    <property type="molecule type" value="Genomic_DNA"/>
</dbReference>
<dbReference type="STRING" id="1300349.I603_0906"/>
<accession>A0A1A7BG02</accession>
<name>A0A1A7BG02_9SPHN</name>
<keyword evidence="3" id="KW-1185">Reference proteome</keyword>
<gene>
    <name evidence="2" type="ORF">I603_0906</name>
</gene>
<proteinExistence type="predicted"/>
<reference evidence="2 3" key="1">
    <citation type="submission" date="2016-06" db="EMBL/GenBank/DDBJ databases">
        <title>Genome sequence of Porphyrobacter dokdonensis DSW-74.</title>
        <authorList>
            <person name="Kim J.F."/>
            <person name="Song J.Y."/>
        </authorList>
    </citation>
    <scope>NUCLEOTIDE SEQUENCE [LARGE SCALE GENOMIC DNA]</scope>
    <source>
        <strain evidence="2 3">DSW-74</strain>
    </source>
</reference>
<feature type="compositionally biased region" description="Basic and acidic residues" evidence="1">
    <location>
        <begin position="27"/>
        <end position="37"/>
    </location>
</feature>
<comment type="caution">
    <text evidence="2">The sequence shown here is derived from an EMBL/GenBank/DDBJ whole genome shotgun (WGS) entry which is preliminary data.</text>
</comment>